<proteinExistence type="predicted"/>
<dbReference type="Proteomes" id="UP000298602">
    <property type="component" value="Chromosome"/>
</dbReference>
<keyword evidence="2" id="KW-1185">Reference proteome</keyword>
<protein>
    <submittedName>
        <fullName evidence="1">Uncharacterized protein</fullName>
    </submittedName>
</protein>
<evidence type="ECO:0000313" key="1">
    <source>
        <dbReference type="EMBL" id="QCQ21112.1"/>
    </source>
</evidence>
<organism evidence="1 2">
    <name type="scientific">Desulfoglaeba alkanexedens ALDC</name>
    <dbReference type="NCBI Taxonomy" id="980445"/>
    <lineage>
        <taxon>Bacteria</taxon>
        <taxon>Pseudomonadati</taxon>
        <taxon>Thermodesulfobacteriota</taxon>
        <taxon>Syntrophobacteria</taxon>
        <taxon>Syntrophobacterales</taxon>
        <taxon>Syntrophobacteraceae</taxon>
        <taxon>Desulfoglaeba</taxon>
    </lineage>
</organism>
<reference evidence="1 2" key="1">
    <citation type="submission" date="2019-05" db="EMBL/GenBank/DDBJ databases">
        <title>The Complete Genome Sequence of the n-alkane-degrading Desulfoglaeba alkanexedens ALDC reveals multiple alkylsuccinate synthase gene clusters.</title>
        <authorList>
            <person name="Callaghan A.V."/>
            <person name="Davidova I.A."/>
            <person name="Duncan K.E."/>
            <person name="Morris B."/>
            <person name="McInerney M.J."/>
        </authorList>
    </citation>
    <scope>NUCLEOTIDE SEQUENCE [LARGE SCALE GENOMIC DNA]</scope>
    <source>
        <strain evidence="1 2">ALDC</strain>
    </source>
</reference>
<sequence length="77" mass="8880">MTDEKRHLRLTTTYRGKPHVIQDQAELRVVKIRLSQMVNFRLSLRRVLDFSSKVMDSTQLPVALKISITATGCFGNY</sequence>
<dbReference type="AlphaFoldDB" id="A0A4P8L2W8"/>
<dbReference type="EMBL" id="CP040098">
    <property type="protein sequence ID" value="QCQ21112.1"/>
    <property type="molecule type" value="Genomic_DNA"/>
</dbReference>
<name>A0A4P8L2W8_9BACT</name>
<dbReference type="KEGG" id="dax:FDQ92_02200"/>
<dbReference type="RefSeq" id="WP_137423081.1">
    <property type="nucleotide sequence ID" value="NZ_CP040098.1"/>
</dbReference>
<gene>
    <name evidence="1" type="ORF">FDQ92_02200</name>
</gene>
<evidence type="ECO:0000313" key="2">
    <source>
        <dbReference type="Proteomes" id="UP000298602"/>
    </source>
</evidence>
<reference evidence="1 2" key="2">
    <citation type="submission" date="2019-05" db="EMBL/GenBank/DDBJ databases">
        <authorList>
            <person name="Suflita J.M."/>
            <person name="Marks C.R."/>
        </authorList>
    </citation>
    <scope>NUCLEOTIDE SEQUENCE [LARGE SCALE GENOMIC DNA]</scope>
    <source>
        <strain evidence="1 2">ALDC</strain>
    </source>
</reference>
<accession>A0A4P8L2W8</accession>